<keyword evidence="5" id="KW-0479">Metal-binding</keyword>
<evidence type="ECO:0000256" key="7">
    <source>
        <dbReference type="ARBA" id="ARBA00022837"/>
    </source>
</evidence>
<dbReference type="InterPro" id="IPR051941">
    <property type="entry name" value="BG_Antigen-Binding_Lectin"/>
</dbReference>
<dbReference type="SUPFAM" id="SSF49785">
    <property type="entry name" value="Galactose-binding domain-like"/>
    <property type="match status" value="1"/>
</dbReference>
<dbReference type="InterPro" id="IPR029052">
    <property type="entry name" value="Metallo-depent_PP-like"/>
</dbReference>
<keyword evidence="6" id="KW-0430">Lectin</keyword>
<dbReference type="Pfam" id="PF22633">
    <property type="entry name" value="F5_F8_type_C_2"/>
    <property type="match status" value="1"/>
</dbReference>
<gene>
    <name evidence="11" type="ORF">G3M56_001585</name>
</gene>
<dbReference type="Proteomes" id="UP000475117">
    <property type="component" value="Chromosome"/>
</dbReference>
<sequence length="541" mass="58581">MRYAIVSDIHANLPAWYAVVENAMEAGATRFLCLGDLVGYGPNPREIVDDVRRRSEAVVMGNHDAVACGLFNASVFNPTARGVIEWTIDELTDEQKEYLSSLPLDVHLDGLDAHLVHAHMDEPGRFHYLNSKEDAKACFDACDHGLIFVGHTHAPGIYALSPEGDITQHEPGTFVRNADYRYIVNPGSVGDPRGEEVVASYCIYDTTDHSISHRFVEFDPEACRAAYRAVGLDAKPYFLRYLDRQVSQPEEVACFDESQPRKVVRGVTAAVSIAATRLDDENEDESGDSVESYGESIDAGGGVATVVAPKTVKKPALTSSTGRVAVDLPPQVVVVPKPPVKRQPSREETRERSRKGGKSKIAIGALGALAALGVGISLHQAKSGDSESESGVAVMDAAGVGELTTARYVRISLPRSGTLSLAEVEVISNGTNVAFQRQASQSSTHAGGDASHAVDGNTNGYFDEGSTTSTEPKQPGPWWEVDLGQMTPIDRVRVWNCQDGGAPKMRRLHNFTIEFYDESRQLALAKHKIPVSGREVEIESP</sequence>
<accession>A0A6B3LBW7</accession>
<feature type="domain" description="Fucolectin tachylectin-4 pentraxin-1" evidence="10">
    <location>
        <begin position="430"/>
        <end position="539"/>
    </location>
</feature>
<evidence type="ECO:0000256" key="3">
    <source>
        <dbReference type="ARBA" id="ARBA00010147"/>
    </source>
</evidence>
<dbReference type="Gene3D" id="3.60.21.10">
    <property type="match status" value="1"/>
</dbReference>
<comment type="similarity">
    <text evidence="2">Belongs to the metallophosphoesterase superfamily. YfcE family.</text>
</comment>
<feature type="region of interest" description="Disordered" evidence="9">
    <location>
        <begin position="438"/>
        <end position="478"/>
    </location>
</feature>
<evidence type="ECO:0000313" key="12">
    <source>
        <dbReference type="Proteomes" id="UP000475117"/>
    </source>
</evidence>
<dbReference type="Gene3D" id="2.60.120.260">
    <property type="entry name" value="Galactose-binding domain-like"/>
    <property type="match status" value="1"/>
</dbReference>
<evidence type="ECO:0000256" key="8">
    <source>
        <dbReference type="ARBA" id="ARBA00023157"/>
    </source>
</evidence>
<dbReference type="EMBL" id="CP066776">
    <property type="protein sequence ID" value="QQL45306.1"/>
    <property type="molecule type" value="Genomic_DNA"/>
</dbReference>
<evidence type="ECO:0000256" key="5">
    <source>
        <dbReference type="ARBA" id="ARBA00022723"/>
    </source>
</evidence>
<dbReference type="GO" id="GO:0042806">
    <property type="term" value="F:fucose binding"/>
    <property type="evidence" value="ECO:0007669"/>
    <property type="project" value="UniProtKB-ARBA"/>
</dbReference>
<dbReference type="RefSeq" id="WP_164363895.1">
    <property type="nucleotide sequence ID" value="NZ_CP066776.1"/>
</dbReference>
<dbReference type="InterPro" id="IPR006585">
    <property type="entry name" value="FTP1"/>
</dbReference>
<protein>
    <submittedName>
        <fullName evidence="11">Metallophosphoesterase family protein</fullName>
    </submittedName>
</protein>
<dbReference type="SMART" id="SM00607">
    <property type="entry name" value="FTP"/>
    <property type="match status" value="1"/>
</dbReference>
<feature type="compositionally biased region" description="Polar residues" evidence="9">
    <location>
        <begin position="456"/>
        <end position="472"/>
    </location>
</feature>
<proteinExistence type="inferred from homology"/>
<dbReference type="PANTHER" id="PTHR45713">
    <property type="entry name" value="FTP DOMAIN-CONTAINING PROTEIN"/>
    <property type="match status" value="1"/>
</dbReference>
<keyword evidence="7" id="KW-0106">Calcium</keyword>
<dbReference type="GO" id="GO:0010185">
    <property type="term" value="P:regulation of cellular defense response"/>
    <property type="evidence" value="ECO:0007669"/>
    <property type="project" value="UniProtKB-ARBA"/>
</dbReference>
<keyword evidence="8" id="KW-1015">Disulfide bond</keyword>
<name>A0A6B3LBW7_9BACT</name>
<dbReference type="InterPro" id="IPR024654">
    <property type="entry name" value="Calcineurin-like_PHP_lpxH"/>
</dbReference>
<dbReference type="KEGG" id="soa:G3M56_001585"/>
<comment type="similarity">
    <text evidence="3">Belongs to the fucolectin family.</text>
</comment>
<dbReference type="AlphaFoldDB" id="A0A6B3LBW7"/>
<organism evidence="11 12">
    <name type="scientific">Sulfuriroseicoccus oceanibius</name>
    <dbReference type="NCBI Taxonomy" id="2707525"/>
    <lineage>
        <taxon>Bacteria</taxon>
        <taxon>Pseudomonadati</taxon>
        <taxon>Verrucomicrobiota</taxon>
        <taxon>Verrucomicrobiia</taxon>
        <taxon>Verrucomicrobiales</taxon>
        <taxon>Verrucomicrobiaceae</taxon>
        <taxon>Sulfuriroseicoccus</taxon>
    </lineage>
</organism>
<evidence type="ECO:0000259" key="10">
    <source>
        <dbReference type="SMART" id="SM00607"/>
    </source>
</evidence>
<dbReference type="SUPFAM" id="SSF56300">
    <property type="entry name" value="Metallo-dependent phosphatases"/>
    <property type="match status" value="1"/>
</dbReference>
<dbReference type="CDD" id="cd00838">
    <property type="entry name" value="MPP_superfamily"/>
    <property type="match status" value="1"/>
</dbReference>
<comment type="subunit">
    <text evidence="4">Homotrimer.</text>
</comment>
<comment type="function">
    <text evidence="1">Acts as a defensive agent. Recognizes blood group fucosylated oligosaccharides including A, B, H and Lewis B-type antigens. Does not recognize Lewis A antigen and has low affinity for monovalent haptens.</text>
</comment>
<dbReference type="InterPro" id="IPR008979">
    <property type="entry name" value="Galactose-bd-like_sf"/>
</dbReference>
<evidence type="ECO:0000256" key="9">
    <source>
        <dbReference type="SAM" id="MobiDB-lite"/>
    </source>
</evidence>
<dbReference type="PANTHER" id="PTHR45713:SF6">
    <property type="entry name" value="F5_8 TYPE C DOMAIN-CONTAINING PROTEIN"/>
    <property type="match status" value="1"/>
</dbReference>
<dbReference type="Pfam" id="PF12850">
    <property type="entry name" value="Metallophos_2"/>
    <property type="match status" value="1"/>
</dbReference>
<dbReference type="GO" id="GO:0046872">
    <property type="term" value="F:metal ion binding"/>
    <property type="evidence" value="ECO:0007669"/>
    <property type="project" value="UniProtKB-KW"/>
</dbReference>
<evidence type="ECO:0000256" key="1">
    <source>
        <dbReference type="ARBA" id="ARBA00002219"/>
    </source>
</evidence>
<feature type="region of interest" description="Disordered" evidence="9">
    <location>
        <begin position="276"/>
        <end position="295"/>
    </location>
</feature>
<evidence type="ECO:0000256" key="2">
    <source>
        <dbReference type="ARBA" id="ARBA00008950"/>
    </source>
</evidence>
<reference evidence="11 12" key="1">
    <citation type="submission" date="2020-12" db="EMBL/GenBank/DDBJ databases">
        <title>Sulforoseuscoccus oceanibium gen. nov., sp. nov., a representative of the phylum Verrucomicrobia with special cytoplasmic membrane, and proposal of Sulforoseuscoccusaceae fam. nov.</title>
        <authorList>
            <person name="Xi F."/>
        </authorList>
    </citation>
    <scope>NUCLEOTIDE SEQUENCE [LARGE SCALE GENOMIC DNA]</scope>
    <source>
        <strain evidence="11 12">T37</strain>
    </source>
</reference>
<feature type="region of interest" description="Disordered" evidence="9">
    <location>
        <begin position="335"/>
        <end position="358"/>
    </location>
</feature>
<evidence type="ECO:0000256" key="4">
    <source>
        <dbReference type="ARBA" id="ARBA00011233"/>
    </source>
</evidence>
<evidence type="ECO:0000313" key="11">
    <source>
        <dbReference type="EMBL" id="QQL45306.1"/>
    </source>
</evidence>
<keyword evidence="12" id="KW-1185">Reference proteome</keyword>
<evidence type="ECO:0000256" key="6">
    <source>
        <dbReference type="ARBA" id="ARBA00022734"/>
    </source>
</evidence>